<dbReference type="CDD" id="cd06257">
    <property type="entry name" value="DnaJ"/>
    <property type="match status" value="1"/>
</dbReference>
<evidence type="ECO:0000259" key="14">
    <source>
        <dbReference type="PROSITE" id="PS51188"/>
    </source>
</evidence>
<evidence type="ECO:0000259" key="13">
    <source>
        <dbReference type="PROSITE" id="PS50076"/>
    </source>
</evidence>
<dbReference type="PRINTS" id="PR00625">
    <property type="entry name" value="JDOMAIN"/>
</dbReference>
<dbReference type="Proteomes" id="UP000287872">
    <property type="component" value="Unassembled WGS sequence"/>
</dbReference>
<dbReference type="InterPro" id="IPR001623">
    <property type="entry name" value="DnaJ_domain"/>
</dbReference>
<comment type="cofactor">
    <cofactor evidence="11">
        <name>Zn(2+)</name>
        <dbReference type="ChEBI" id="CHEBI:29105"/>
    </cofactor>
    <text evidence="11">Binds 2 Zn(2+) ions per monomer.</text>
</comment>
<evidence type="ECO:0000256" key="3">
    <source>
        <dbReference type="ARBA" id="ARBA00022723"/>
    </source>
</evidence>
<dbReference type="SMART" id="SM00271">
    <property type="entry name" value="DnaJ"/>
    <property type="match status" value="1"/>
</dbReference>
<protein>
    <recommendedName>
        <fullName evidence="10 11">Chaperone protein DnaJ</fullName>
    </recommendedName>
</protein>
<dbReference type="GO" id="GO:0008270">
    <property type="term" value="F:zinc ion binding"/>
    <property type="evidence" value="ECO:0007669"/>
    <property type="project" value="UniProtKB-UniRule"/>
</dbReference>
<dbReference type="CDD" id="cd10747">
    <property type="entry name" value="DnaJ_C"/>
    <property type="match status" value="1"/>
</dbReference>
<dbReference type="InterPro" id="IPR018253">
    <property type="entry name" value="DnaJ_domain_CS"/>
</dbReference>
<evidence type="ECO:0000256" key="5">
    <source>
        <dbReference type="ARBA" id="ARBA00022771"/>
    </source>
</evidence>
<dbReference type="CDD" id="cd10719">
    <property type="entry name" value="DnaJ_zf"/>
    <property type="match status" value="1"/>
</dbReference>
<name>A0A401UHQ7_9CLOT</name>
<dbReference type="GO" id="GO:0005737">
    <property type="term" value="C:cytoplasm"/>
    <property type="evidence" value="ECO:0007669"/>
    <property type="project" value="UniProtKB-SubCell"/>
</dbReference>
<comment type="function">
    <text evidence="11">Participates actively in the response to hyperosmotic and heat shock by preventing the aggregation of stress-denatured proteins and by disaggregating proteins, also in an autonomous, DnaK-independent fashion. Unfolded proteins bind initially to DnaJ; upon interaction with the DnaJ-bound protein, DnaK hydrolyzes its bound ATP, resulting in the formation of a stable complex. GrpE releases ADP from DnaK; ATP binding to DnaK triggers the release of the substrate protein, thus completing the reaction cycle. Several rounds of ATP-dependent interactions between DnaJ, DnaK and GrpE are required for fully efficient folding. Also involved, together with DnaK and GrpE, in the DNA replication of plasmids through activation of initiation proteins.</text>
</comment>
<comment type="similarity">
    <text evidence="9 11">Belongs to the DnaJ family.</text>
</comment>
<sequence>MAKKDYYETLGIERGASEEEVKKAFKKAALKYHPDRNPDNKAAEDKFKEANEAYQVLSDSDKRSRYDQYGSADAGAGFDGGSDFSGFGGFGDIFGDIFGGGFSSRNQNGPKKGADLEYNLNLSFEEAVFGVEKEVSITKNEKCNDCGGSGAKAGTTPKTCDKCGGNGQIKVQRNTAFGSFASMSTCDKCGGRGQIISEPCKTCHGAGKERKNRKIKINIPGGVDTGNVMPLRGQGEPGEKGGPSGDLYINIRVAPHKTFKRNGIDIHIESHISFGYAAIGTEIKVPTVDGDVKYKVPAGTQSGTVFRLKGKGIPRVNGHGRGDEYVKVIVDIPKTLNDKQKATLKLFMEASGEIVEGSEENKKSFVDKMFGK</sequence>
<dbReference type="InterPro" id="IPR036869">
    <property type="entry name" value="J_dom_sf"/>
</dbReference>
<feature type="repeat" description="CXXCXGXG motif" evidence="11">
    <location>
        <begin position="186"/>
        <end position="193"/>
    </location>
</feature>
<comment type="caution">
    <text evidence="15">The sequence shown here is derived from an EMBL/GenBank/DDBJ whole genome shotgun (WGS) entry which is preliminary data.</text>
</comment>
<evidence type="ECO:0000256" key="9">
    <source>
        <dbReference type="ARBA" id="ARBA00061004"/>
    </source>
</evidence>
<feature type="binding site" evidence="11">
    <location>
        <position position="163"/>
    </location>
    <ligand>
        <name>Zn(2+)</name>
        <dbReference type="ChEBI" id="CHEBI:29105"/>
        <label>2</label>
    </ligand>
</feature>
<dbReference type="GO" id="GO:0009408">
    <property type="term" value="P:response to heat"/>
    <property type="evidence" value="ECO:0007669"/>
    <property type="project" value="InterPro"/>
</dbReference>
<dbReference type="GO" id="GO:0051082">
    <property type="term" value="F:unfolded protein binding"/>
    <property type="evidence" value="ECO:0007669"/>
    <property type="project" value="UniProtKB-UniRule"/>
</dbReference>
<feature type="binding site" evidence="11">
    <location>
        <position position="143"/>
    </location>
    <ligand>
        <name>Zn(2+)</name>
        <dbReference type="ChEBI" id="CHEBI:29105"/>
        <label>1</label>
    </ligand>
</feature>
<keyword evidence="1 11" id="KW-0963">Cytoplasm</keyword>
<dbReference type="PROSITE" id="PS51188">
    <property type="entry name" value="ZF_CR"/>
    <property type="match status" value="1"/>
</dbReference>
<dbReference type="NCBIfam" id="NF010890">
    <property type="entry name" value="PRK14297.1"/>
    <property type="match status" value="1"/>
</dbReference>
<dbReference type="PROSITE" id="PS50076">
    <property type="entry name" value="DNAJ_2"/>
    <property type="match status" value="1"/>
</dbReference>
<evidence type="ECO:0000256" key="8">
    <source>
        <dbReference type="ARBA" id="ARBA00023186"/>
    </source>
</evidence>
<dbReference type="PROSITE" id="PS00636">
    <property type="entry name" value="DNAJ_1"/>
    <property type="match status" value="1"/>
</dbReference>
<dbReference type="NCBIfam" id="TIGR02349">
    <property type="entry name" value="DnaJ_bact"/>
    <property type="match status" value="1"/>
</dbReference>
<keyword evidence="16" id="KW-1185">Reference proteome</keyword>
<accession>A0A401UHQ7</accession>
<dbReference type="FunFam" id="2.60.260.20:FF:000005">
    <property type="entry name" value="Chaperone protein dnaJ 1, mitochondrial"/>
    <property type="match status" value="1"/>
</dbReference>
<dbReference type="SUPFAM" id="SSF49493">
    <property type="entry name" value="HSP40/DnaJ peptide-binding domain"/>
    <property type="match status" value="2"/>
</dbReference>
<dbReference type="Gene3D" id="2.60.260.20">
    <property type="entry name" value="Urease metallochaperone UreE, N-terminal domain"/>
    <property type="match status" value="2"/>
</dbReference>
<dbReference type="InterPro" id="IPR012724">
    <property type="entry name" value="DnaJ"/>
</dbReference>
<organism evidence="15 16">
    <name type="scientific">Clostridium tagluense</name>
    <dbReference type="NCBI Taxonomy" id="360422"/>
    <lineage>
        <taxon>Bacteria</taxon>
        <taxon>Bacillati</taxon>
        <taxon>Bacillota</taxon>
        <taxon>Clostridia</taxon>
        <taxon>Eubacteriales</taxon>
        <taxon>Clostridiaceae</taxon>
        <taxon>Clostridium</taxon>
    </lineage>
</organism>
<feature type="zinc finger region" description="CR-type" evidence="12">
    <location>
        <begin position="130"/>
        <end position="212"/>
    </location>
</feature>
<keyword evidence="4 11" id="KW-0677">Repeat</keyword>
<dbReference type="InterPro" id="IPR002939">
    <property type="entry name" value="DnaJ_C"/>
</dbReference>
<feature type="binding site" evidence="11">
    <location>
        <position position="160"/>
    </location>
    <ligand>
        <name>Zn(2+)</name>
        <dbReference type="ChEBI" id="CHEBI:29105"/>
        <label>2</label>
    </ligand>
</feature>
<keyword evidence="8 11" id="KW-0143">Chaperone</keyword>
<evidence type="ECO:0000256" key="11">
    <source>
        <dbReference type="HAMAP-Rule" id="MF_01152"/>
    </source>
</evidence>
<keyword evidence="7 11" id="KW-0346">Stress response</keyword>
<evidence type="ECO:0000256" key="1">
    <source>
        <dbReference type="ARBA" id="ARBA00022490"/>
    </source>
</evidence>
<feature type="repeat" description="CXXCXGXG motif" evidence="11">
    <location>
        <begin position="143"/>
        <end position="150"/>
    </location>
</feature>
<evidence type="ECO:0000256" key="6">
    <source>
        <dbReference type="ARBA" id="ARBA00022833"/>
    </source>
</evidence>
<feature type="repeat" description="CXXCXGXG motif" evidence="11">
    <location>
        <begin position="200"/>
        <end position="207"/>
    </location>
</feature>
<evidence type="ECO:0000313" key="16">
    <source>
        <dbReference type="Proteomes" id="UP000287872"/>
    </source>
</evidence>
<reference evidence="15 16" key="1">
    <citation type="submission" date="2018-11" db="EMBL/GenBank/DDBJ databases">
        <title>Genome sequencing and assembly of Clostridium tagluense strain A121.</title>
        <authorList>
            <person name="Murakami T."/>
            <person name="Segawa T."/>
            <person name="Shcherbakova V.A."/>
            <person name="Mori H."/>
            <person name="Yoshimura Y."/>
        </authorList>
    </citation>
    <scope>NUCLEOTIDE SEQUENCE [LARGE SCALE GENOMIC DNA]</scope>
    <source>
        <strain evidence="15 16">A121</strain>
    </source>
</reference>
<dbReference type="OrthoDB" id="9779889at2"/>
<keyword evidence="6 11" id="KW-0862">Zinc</keyword>
<dbReference type="InterPro" id="IPR036410">
    <property type="entry name" value="HSP_DnaJ_Cys-rich_dom_sf"/>
</dbReference>
<dbReference type="GeneID" id="77242461"/>
<dbReference type="GO" id="GO:0031072">
    <property type="term" value="F:heat shock protein binding"/>
    <property type="evidence" value="ECO:0007669"/>
    <property type="project" value="InterPro"/>
</dbReference>
<dbReference type="Pfam" id="PF00226">
    <property type="entry name" value="DnaJ"/>
    <property type="match status" value="1"/>
</dbReference>
<keyword evidence="3 11" id="KW-0479">Metal-binding</keyword>
<feature type="domain" description="J" evidence="13">
    <location>
        <begin position="5"/>
        <end position="70"/>
    </location>
</feature>
<gene>
    <name evidence="11 15" type="primary">dnaJ</name>
    <name evidence="15" type="ORF">Ctaglu_07200</name>
</gene>
<dbReference type="Pfam" id="PF00684">
    <property type="entry name" value="DnaJ_CXXCXGXG"/>
    <property type="match status" value="1"/>
</dbReference>
<dbReference type="Gene3D" id="2.10.230.10">
    <property type="entry name" value="Heat shock protein DnaJ, cysteine-rich domain"/>
    <property type="match status" value="1"/>
</dbReference>
<evidence type="ECO:0000256" key="7">
    <source>
        <dbReference type="ARBA" id="ARBA00023016"/>
    </source>
</evidence>
<dbReference type="InterPro" id="IPR001305">
    <property type="entry name" value="HSP_DnaJ_Cys-rich_dom"/>
</dbReference>
<dbReference type="RefSeq" id="WP_124998181.1">
    <property type="nucleotide sequence ID" value="NZ_BHYK01000003.1"/>
</dbReference>
<keyword evidence="2 11" id="KW-0235">DNA replication</keyword>
<dbReference type="Gene3D" id="1.10.287.110">
    <property type="entry name" value="DnaJ domain"/>
    <property type="match status" value="1"/>
</dbReference>
<evidence type="ECO:0000256" key="4">
    <source>
        <dbReference type="ARBA" id="ARBA00022737"/>
    </source>
</evidence>
<feature type="binding site" evidence="11">
    <location>
        <position position="186"/>
    </location>
    <ligand>
        <name>Zn(2+)</name>
        <dbReference type="ChEBI" id="CHEBI:29105"/>
        <label>2</label>
    </ligand>
</feature>
<dbReference type="GO" id="GO:0005524">
    <property type="term" value="F:ATP binding"/>
    <property type="evidence" value="ECO:0007669"/>
    <property type="project" value="InterPro"/>
</dbReference>
<evidence type="ECO:0000256" key="12">
    <source>
        <dbReference type="PROSITE-ProRule" id="PRU00546"/>
    </source>
</evidence>
<evidence type="ECO:0000256" key="2">
    <source>
        <dbReference type="ARBA" id="ARBA00022705"/>
    </source>
</evidence>
<feature type="repeat" description="CXXCXGXG motif" evidence="11">
    <location>
        <begin position="160"/>
        <end position="167"/>
    </location>
</feature>
<evidence type="ECO:0000256" key="10">
    <source>
        <dbReference type="ARBA" id="ARBA00067609"/>
    </source>
</evidence>
<feature type="binding site" evidence="11">
    <location>
        <position position="200"/>
    </location>
    <ligand>
        <name>Zn(2+)</name>
        <dbReference type="ChEBI" id="CHEBI:29105"/>
        <label>1</label>
    </ligand>
</feature>
<dbReference type="HAMAP" id="MF_01152">
    <property type="entry name" value="DnaJ"/>
    <property type="match status" value="1"/>
</dbReference>
<dbReference type="PANTHER" id="PTHR43096">
    <property type="entry name" value="DNAJ HOMOLOG 1, MITOCHONDRIAL-RELATED"/>
    <property type="match status" value="1"/>
</dbReference>
<dbReference type="AlphaFoldDB" id="A0A401UHQ7"/>
<feature type="binding site" evidence="11">
    <location>
        <position position="203"/>
    </location>
    <ligand>
        <name>Zn(2+)</name>
        <dbReference type="ChEBI" id="CHEBI:29105"/>
        <label>1</label>
    </ligand>
</feature>
<dbReference type="SUPFAM" id="SSF46565">
    <property type="entry name" value="Chaperone J-domain"/>
    <property type="match status" value="1"/>
</dbReference>
<keyword evidence="5 11" id="KW-0863">Zinc-finger</keyword>
<dbReference type="PANTHER" id="PTHR43096:SF48">
    <property type="entry name" value="CHAPERONE PROTEIN DNAJ"/>
    <property type="match status" value="1"/>
</dbReference>
<proteinExistence type="inferred from homology"/>
<dbReference type="EMBL" id="BHYK01000003">
    <property type="protein sequence ID" value="GCD09097.1"/>
    <property type="molecule type" value="Genomic_DNA"/>
</dbReference>
<evidence type="ECO:0000313" key="15">
    <source>
        <dbReference type="EMBL" id="GCD09097.1"/>
    </source>
</evidence>
<dbReference type="FunFam" id="2.10.230.10:FF:000002">
    <property type="entry name" value="Molecular chaperone DnaJ"/>
    <property type="match status" value="1"/>
</dbReference>
<dbReference type="GO" id="GO:0042026">
    <property type="term" value="P:protein refolding"/>
    <property type="evidence" value="ECO:0007669"/>
    <property type="project" value="TreeGrafter"/>
</dbReference>
<dbReference type="NCBIfam" id="NF008035">
    <property type="entry name" value="PRK10767.1"/>
    <property type="match status" value="1"/>
</dbReference>
<comment type="subunit">
    <text evidence="11">Homodimer.</text>
</comment>
<comment type="domain">
    <text evidence="11">The J domain is necessary and sufficient to stimulate DnaK ATPase activity. Zinc center 1 plays an important role in the autonomous, DnaK-independent chaperone activity of DnaJ. Zinc center 2 is essential for interaction with DnaK and for DnaJ activity.</text>
</comment>
<feature type="binding site" evidence="11">
    <location>
        <position position="146"/>
    </location>
    <ligand>
        <name>Zn(2+)</name>
        <dbReference type="ChEBI" id="CHEBI:29105"/>
        <label>1</label>
    </ligand>
</feature>
<dbReference type="SUPFAM" id="SSF57938">
    <property type="entry name" value="DnaJ/Hsp40 cysteine-rich domain"/>
    <property type="match status" value="1"/>
</dbReference>
<feature type="domain" description="CR-type" evidence="14">
    <location>
        <begin position="130"/>
        <end position="212"/>
    </location>
</feature>
<dbReference type="GO" id="GO:0006260">
    <property type="term" value="P:DNA replication"/>
    <property type="evidence" value="ECO:0007669"/>
    <property type="project" value="UniProtKB-KW"/>
</dbReference>
<dbReference type="InterPro" id="IPR008971">
    <property type="entry name" value="HSP40/DnaJ_pept-bd"/>
</dbReference>
<dbReference type="Pfam" id="PF01556">
    <property type="entry name" value="DnaJ_C"/>
    <property type="match status" value="1"/>
</dbReference>
<feature type="binding site" evidence="11">
    <location>
        <position position="189"/>
    </location>
    <ligand>
        <name>Zn(2+)</name>
        <dbReference type="ChEBI" id="CHEBI:29105"/>
        <label>2</label>
    </ligand>
</feature>
<comment type="subcellular location">
    <subcellularLocation>
        <location evidence="11">Cytoplasm</location>
    </subcellularLocation>
</comment>